<dbReference type="RefSeq" id="WP_270071281.1">
    <property type="nucleotide sequence ID" value="NZ_JAJAQC010000008.1"/>
</dbReference>
<dbReference type="GO" id="GO:0000976">
    <property type="term" value="F:transcription cis-regulatory region binding"/>
    <property type="evidence" value="ECO:0007669"/>
    <property type="project" value="TreeGrafter"/>
</dbReference>
<dbReference type="Gene3D" id="1.10.357.10">
    <property type="entry name" value="Tetracycline Repressor, domain 2"/>
    <property type="match status" value="1"/>
</dbReference>
<keyword evidence="4" id="KW-0804">Transcription</keyword>
<feature type="DNA-binding region" description="H-T-H motif" evidence="5">
    <location>
        <begin position="33"/>
        <end position="52"/>
    </location>
</feature>
<keyword evidence="2" id="KW-0805">Transcription regulation</keyword>
<dbReference type="PROSITE" id="PS50977">
    <property type="entry name" value="HTH_TETR_2"/>
    <property type="match status" value="1"/>
</dbReference>
<protein>
    <submittedName>
        <fullName evidence="7">TetR/AcrR family transcriptional regulator</fullName>
    </submittedName>
</protein>
<evidence type="ECO:0000256" key="5">
    <source>
        <dbReference type="PROSITE-ProRule" id="PRU00335"/>
    </source>
</evidence>
<dbReference type="GO" id="GO:0003700">
    <property type="term" value="F:DNA-binding transcription factor activity"/>
    <property type="evidence" value="ECO:0007669"/>
    <property type="project" value="TreeGrafter"/>
</dbReference>
<dbReference type="EMBL" id="JAJAQC010000008">
    <property type="protein sequence ID" value="MDA0563993.1"/>
    <property type="molecule type" value="Genomic_DNA"/>
</dbReference>
<dbReference type="InterPro" id="IPR050109">
    <property type="entry name" value="HTH-type_TetR-like_transc_reg"/>
</dbReference>
<gene>
    <name evidence="7" type="ORF">LG943_06585</name>
</gene>
<dbReference type="InterPro" id="IPR009057">
    <property type="entry name" value="Homeodomain-like_sf"/>
</dbReference>
<proteinExistence type="predicted"/>
<evidence type="ECO:0000256" key="3">
    <source>
        <dbReference type="ARBA" id="ARBA00023125"/>
    </source>
</evidence>
<evidence type="ECO:0000256" key="2">
    <source>
        <dbReference type="ARBA" id="ARBA00023015"/>
    </source>
</evidence>
<dbReference type="InterPro" id="IPR036271">
    <property type="entry name" value="Tet_transcr_reg_TetR-rel_C_sf"/>
</dbReference>
<dbReference type="Proteomes" id="UP001140076">
    <property type="component" value="Unassembled WGS sequence"/>
</dbReference>
<keyword evidence="1" id="KW-0678">Repressor</keyword>
<dbReference type="InterPro" id="IPR039538">
    <property type="entry name" value="BetI_C"/>
</dbReference>
<sequence>MRTVDPAKHRERRRQILGAAARLFAEKGFERTTTAEICRAAGMSPGNLFHYFPSKRAIFAAVLTDDDGGDRSGRLAAARTAADPLAALFDTVDLLAEAALDPLSPPLVMEAMVMAYRDPELAESLGADNDEEHAALTDLLTRAVAAGQVDPGLDPRNTATWIQTLIGALYTSAATDPAFVPAEQLPTLHLIVRRFLRAEAGAGTSGGG</sequence>
<comment type="caution">
    <text evidence="7">The sequence shown here is derived from an EMBL/GenBank/DDBJ whole genome shotgun (WGS) entry which is preliminary data.</text>
</comment>
<dbReference type="AlphaFoldDB" id="A0A9X3NIU0"/>
<dbReference type="PRINTS" id="PR00455">
    <property type="entry name" value="HTHTETR"/>
</dbReference>
<feature type="domain" description="HTH tetR-type" evidence="6">
    <location>
        <begin position="10"/>
        <end position="70"/>
    </location>
</feature>
<dbReference type="SUPFAM" id="SSF46689">
    <property type="entry name" value="Homeodomain-like"/>
    <property type="match status" value="1"/>
</dbReference>
<dbReference type="PANTHER" id="PTHR30055:SF234">
    <property type="entry name" value="HTH-TYPE TRANSCRIPTIONAL REGULATOR BETI"/>
    <property type="match status" value="1"/>
</dbReference>
<keyword evidence="8" id="KW-1185">Reference proteome</keyword>
<evidence type="ECO:0000256" key="1">
    <source>
        <dbReference type="ARBA" id="ARBA00022491"/>
    </source>
</evidence>
<reference evidence="7" key="1">
    <citation type="submission" date="2021-10" db="EMBL/GenBank/DDBJ databases">
        <title>Streptomonospora sp. nov., isolated from mangrove soil.</title>
        <authorList>
            <person name="Chen X."/>
            <person name="Ge X."/>
            <person name="Liu W."/>
        </authorList>
    </citation>
    <scope>NUCLEOTIDE SEQUENCE</scope>
    <source>
        <strain evidence="7">S1-112</strain>
    </source>
</reference>
<dbReference type="Pfam" id="PF00440">
    <property type="entry name" value="TetR_N"/>
    <property type="match status" value="1"/>
</dbReference>
<evidence type="ECO:0000313" key="8">
    <source>
        <dbReference type="Proteomes" id="UP001140076"/>
    </source>
</evidence>
<dbReference type="Pfam" id="PF13977">
    <property type="entry name" value="TetR_C_6"/>
    <property type="match status" value="1"/>
</dbReference>
<evidence type="ECO:0000256" key="4">
    <source>
        <dbReference type="ARBA" id="ARBA00023163"/>
    </source>
</evidence>
<dbReference type="PANTHER" id="PTHR30055">
    <property type="entry name" value="HTH-TYPE TRANSCRIPTIONAL REGULATOR RUTR"/>
    <property type="match status" value="1"/>
</dbReference>
<evidence type="ECO:0000259" key="6">
    <source>
        <dbReference type="PROSITE" id="PS50977"/>
    </source>
</evidence>
<keyword evidence="3 5" id="KW-0238">DNA-binding</keyword>
<accession>A0A9X3NIU0</accession>
<name>A0A9X3NIU0_9ACTN</name>
<dbReference type="InterPro" id="IPR001647">
    <property type="entry name" value="HTH_TetR"/>
</dbReference>
<dbReference type="SUPFAM" id="SSF48498">
    <property type="entry name" value="Tetracyclin repressor-like, C-terminal domain"/>
    <property type="match status" value="1"/>
</dbReference>
<organism evidence="7 8">
    <name type="scientific">Streptomonospora mangrovi</name>
    <dbReference type="NCBI Taxonomy" id="2883123"/>
    <lineage>
        <taxon>Bacteria</taxon>
        <taxon>Bacillati</taxon>
        <taxon>Actinomycetota</taxon>
        <taxon>Actinomycetes</taxon>
        <taxon>Streptosporangiales</taxon>
        <taxon>Nocardiopsidaceae</taxon>
        <taxon>Streptomonospora</taxon>
    </lineage>
</organism>
<evidence type="ECO:0000313" key="7">
    <source>
        <dbReference type="EMBL" id="MDA0563993.1"/>
    </source>
</evidence>